<name>A0A420VQ02_9SPHI</name>
<dbReference type="Pfam" id="PF15570">
    <property type="entry name" value="Imm43"/>
    <property type="match status" value="1"/>
</dbReference>
<gene>
    <name evidence="2" type="ORF">D7322_27345</name>
</gene>
<accession>A0A420VQ02</accession>
<evidence type="ECO:0000313" key="2">
    <source>
        <dbReference type="EMBL" id="RKO68396.1"/>
    </source>
</evidence>
<evidence type="ECO:0000259" key="1">
    <source>
        <dbReference type="Pfam" id="PF15570"/>
    </source>
</evidence>
<evidence type="ECO:0000313" key="3">
    <source>
        <dbReference type="Proteomes" id="UP000282423"/>
    </source>
</evidence>
<feature type="domain" description="Immunity protein 43" evidence="1">
    <location>
        <begin position="10"/>
        <end position="212"/>
    </location>
</feature>
<dbReference type="InterPro" id="IPR029079">
    <property type="entry name" value="Imm43"/>
</dbReference>
<dbReference type="EMBL" id="RBWS01000032">
    <property type="protein sequence ID" value="RKO68396.1"/>
    <property type="molecule type" value="Genomic_DNA"/>
</dbReference>
<comment type="caution">
    <text evidence="2">The sequence shown here is derived from an EMBL/GenBank/DDBJ whole genome shotgun (WGS) entry which is preliminary data.</text>
</comment>
<proteinExistence type="predicted"/>
<keyword evidence="3" id="KW-1185">Reference proteome</keyword>
<dbReference type="Proteomes" id="UP000282423">
    <property type="component" value="Unassembled WGS sequence"/>
</dbReference>
<dbReference type="AlphaFoldDB" id="A0A420VQ02"/>
<organism evidence="2 3">
    <name type="scientific">Sphingobacterium puteale</name>
    <dbReference type="NCBI Taxonomy" id="2420510"/>
    <lineage>
        <taxon>Bacteria</taxon>
        <taxon>Pseudomonadati</taxon>
        <taxon>Bacteroidota</taxon>
        <taxon>Sphingobacteriia</taxon>
        <taxon>Sphingobacteriales</taxon>
        <taxon>Sphingobacteriaceae</taxon>
        <taxon>Sphingobacterium</taxon>
    </lineage>
</organism>
<sequence>MDVFCLWPKPQKGVPIFLEAILKEEFDNKDPMGSNDYEWARVRGKKHVEYPDKLWLICKEKLLLFDYYPFMNGFIVSDLFLMAIKESTDFDDLQQVTLNVISNNGKMITDKSYFFIRFIERIKLIDYAKSKYILEKDANLDFVKKVGFGIKKFEKLEINTTEKQVFIPDDTTFSGYIFCSELVKEEMIKKRLYGFDFVYHFELPLVYNERFRRN</sequence>
<protein>
    <recommendedName>
        <fullName evidence="1">Immunity protein 43 domain-containing protein</fullName>
    </recommendedName>
</protein>
<dbReference type="OrthoDB" id="2678369at2"/>
<reference evidence="2 3" key="1">
    <citation type="submission" date="2018-10" db="EMBL/GenBank/DDBJ databases">
        <title>Sphingobacterium sp. M05W1-28.</title>
        <authorList>
            <person name="Cai H."/>
        </authorList>
    </citation>
    <scope>NUCLEOTIDE SEQUENCE [LARGE SCALE GENOMIC DNA]</scope>
    <source>
        <strain evidence="2 3">M05W1-28</strain>
    </source>
</reference>
<dbReference type="RefSeq" id="WP_121127341.1">
    <property type="nucleotide sequence ID" value="NZ_RBWS01000032.1"/>
</dbReference>